<reference evidence="2" key="1">
    <citation type="submission" date="2020-08" db="EMBL/GenBank/DDBJ databases">
        <title>Novel species isolated from subtropical streams in China.</title>
        <authorList>
            <person name="Lu H."/>
        </authorList>
    </citation>
    <scope>NUCLEOTIDE SEQUENCE</scope>
    <source>
        <strain evidence="2">LX22W</strain>
    </source>
</reference>
<gene>
    <name evidence="2" type="ORF">H8K36_11115</name>
</gene>
<accession>A0A923KPL1</accession>
<dbReference type="Proteomes" id="UP000627446">
    <property type="component" value="Unassembled WGS sequence"/>
</dbReference>
<evidence type="ECO:0000313" key="3">
    <source>
        <dbReference type="Proteomes" id="UP000627446"/>
    </source>
</evidence>
<keyword evidence="3" id="KW-1185">Reference proteome</keyword>
<feature type="transmembrane region" description="Helical" evidence="1">
    <location>
        <begin position="86"/>
        <end position="115"/>
    </location>
</feature>
<organism evidence="2 3">
    <name type="scientific">Undibacterium nitidum</name>
    <dbReference type="NCBI Taxonomy" id="2762298"/>
    <lineage>
        <taxon>Bacteria</taxon>
        <taxon>Pseudomonadati</taxon>
        <taxon>Pseudomonadota</taxon>
        <taxon>Betaproteobacteria</taxon>
        <taxon>Burkholderiales</taxon>
        <taxon>Oxalobacteraceae</taxon>
        <taxon>Undibacterium</taxon>
    </lineage>
</organism>
<proteinExistence type="predicted"/>
<keyword evidence="1" id="KW-0812">Transmembrane</keyword>
<sequence>MTPQQIVGLAARLFSIWLILIAFQMLMIASAMREQLKGEGGHLIYVLPMLPLVCSAILWFFPMFIAHKLVPRTYDDNKLKLPVREIVAAASAIIGIWVIVTASPQIMTHITILIYTRNDYGMGTYLTPDRMFSMIAPLAQSLIGFFLVMKPWFVARKVFPDQANAPV</sequence>
<dbReference type="EMBL" id="JACOFZ010000003">
    <property type="protein sequence ID" value="MBC3881928.1"/>
    <property type="molecule type" value="Genomic_DNA"/>
</dbReference>
<dbReference type="AlphaFoldDB" id="A0A923KPL1"/>
<evidence type="ECO:0000313" key="2">
    <source>
        <dbReference type="EMBL" id="MBC3881928.1"/>
    </source>
</evidence>
<keyword evidence="1" id="KW-0472">Membrane</keyword>
<evidence type="ECO:0000256" key="1">
    <source>
        <dbReference type="SAM" id="Phobius"/>
    </source>
</evidence>
<feature type="transmembrane region" description="Helical" evidence="1">
    <location>
        <begin position="135"/>
        <end position="154"/>
    </location>
</feature>
<comment type="caution">
    <text evidence="2">The sequence shown here is derived from an EMBL/GenBank/DDBJ whole genome shotgun (WGS) entry which is preliminary data.</text>
</comment>
<keyword evidence="1" id="KW-1133">Transmembrane helix</keyword>
<name>A0A923KPL1_9BURK</name>
<dbReference type="RefSeq" id="WP_186916415.1">
    <property type="nucleotide sequence ID" value="NZ_JACOFZ010000003.1"/>
</dbReference>
<feature type="transmembrane region" description="Helical" evidence="1">
    <location>
        <begin position="6"/>
        <end position="31"/>
    </location>
</feature>
<protein>
    <submittedName>
        <fullName evidence="2">Uncharacterized protein</fullName>
    </submittedName>
</protein>
<feature type="transmembrane region" description="Helical" evidence="1">
    <location>
        <begin position="43"/>
        <end position="66"/>
    </location>
</feature>